<sequence length="58" mass="5766">MTDMTANVFHSTANPRRTTLISVSAAEAAAPQREAAAGLTMVGGDAGTCADGTCALPD</sequence>
<reference evidence="1" key="2">
    <citation type="submission" date="2020-09" db="EMBL/GenBank/DDBJ databases">
        <authorList>
            <person name="Yu Y."/>
        </authorList>
    </citation>
    <scope>NUCLEOTIDE SEQUENCE</scope>
    <source>
        <strain evidence="1">KCTC 49039</strain>
    </source>
</reference>
<dbReference type="AlphaFoldDB" id="A0A927J123"/>
<dbReference type="Proteomes" id="UP000610846">
    <property type="component" value="Unassembled WGS sequence"/>
</dbReference>
<accession>A0A927J123</accession>
<dbReference type="RefSeq" id="WP_191829501.1">
    <property type="nucleotide sequence ID" value="NZ_JACYHB010000010.1"/>
</dbReference>
<organism evidence="1 2">
    <name type="scientific">Cellulosimicrobium arenosum</name>
    <dbReference type="NCBI Taxonomy" id="2708133"/>
    <lineage>
        <taxon>Bacteria</taxon>
        <taxon>Bacillati</taxon>
        <taxon>Actinomycetota</taxon>
        <taxon>Actinomycetes</taxon>
        <taxon>Micrococcales</taxon>
        <taxon>Promicromonosporaceae</taxon>
        <taxon>Cellulosimicrobium</taxon>
    </lineage>
</organism>
<reference evidence="1" key="1">
    <citation type="journal article" date="2018" name="Curr. Microbiol.">
        <title>Cellulosimicrobium arenosum sp. nov., Isolated from Marine Sediment Sand.</title>
        <authorList>
            <person name="Oh M."/>
            <person name="Kim J.H."/>
            <person name="Yoon J.H."/>
            <person name="Schumann P."/>
            <person name="Kim W."/>
        </authorList>
    </citation>
    <scope>NUCLEOTIDE SEQUENCE</scope>
    <source>
        <strain evidence="1">KCTC 49039</strain>
    </source>
</reference>
<protein>
    <submittedName>
        <fullName evidence="1">Uncharacterized protein</fullName>
    </submittedName>
</protein>
<proteinExistence type="predicted"/>
<evidence type="ECO:0000313" key="2">
    <source>
        <dbReference type="Proteomes" id="UP000610846"/>
    </source>
</evidence>
<comment type="caution">
    <text evidence="1">The sequence shown here is derived from an EMBL/GenBank/DDBJ whole genome shotgun (WGS) entry which is preliminary data.</text>
</comment>
<gene>
    <name evidence="1" type="ORF">IF651_12710</name>
</gene>
<keyword evidence="2" id="KW-1185">Reference proteome</keyword>
<evidence type="ECO:0000313" key="1">
    <source>
        <dbReference type="EMBL" id="MBD8079916.1"/>
    </source>
</evidence>
<dbReference type="EMBL" id="JACYHB010000010">
    <property type="protein sequence ID" value="MBD8079916.1"/>
    <property type="molecule type" value="Genomic_DNA"/>
</dbReference>
<name>A0A927J123_9MICO</name>